<evidence type="ECO:0000313" key="7">
    <source>
        <dbReference type="Proteomes" id="UP000574390"/>
    </source>
</evidence>
<evidence type="ECO:0000256" key="2">
    <source>
        <dbReference type="ARBA" id="ARBA00022737"/>
    </source>
</evidence>
<dbReference type="GO" id="GO:0005794">
    <property type="term" value="C:Golgi apparatus"/>
    <property type="evidence" value="ECO:0007669"/>
    <property type="project" value="TreeGrafter"/>
</dbReference>
<dbReference type="PANTHER" id="PTHR46376:SF1">
    <property type="entry name" value="LEUCINE-ZIPPER-LIKE TRANSCRIPTIONAL REGULATOR 1"/>
    <property type="match status" value="1"/>
</dbReference>
<evidence type="ECO:0000256" key="3">
    <source>
        <dbReference type="SAM" id="MobiDB-lite"/>
    </source>
</evidence>
<feature type="region of interest" description="Disordered" evidence="3">
    <location>
        <begin position="403"/>
        <end position="433"/>
    </location>
</feature>
<feature type="compositionally biased region" description="Basic and acidic residues" evidence="3">
    <location>
        <begin position="741"/>
        <end position="752"/>
    </location>
</feature>
<dbReference type="Proteomes" id="UP000574390">
    <property type="component" value="Unassembled WGS sequence"/>
</dbReference>
<dbReference type="Pfam" id="PF00651">
    <property type="entry name" value="BTB"/>
    <property type="match status" value="1"/>
</dbReference>
<feature type="domain" description="EF-hand" evidence="5">
    <location>
        <begin position="550"/>
        <end position="585"/>
    </location>
</feature>
<dbReference type="Gene3D" id="2.120.10.80">
    <property type="entry name" value="Kelch-type beta propeller"/>
    <property type="match status" value="2"/>
</dbReference>
<organism evidence="6 7">
    <name type="scientific">Perkinsus olseni</name>
    <name type="common">Perkinsus atlanticus</name>
    <dbReference type="NCBI Taxonomy" id="32597"/>
    <lineage>
        <taxon>Eukaryota</taxon>
        <taxon>Sar</taxon>
        <taxon>Alveolata</taxon>
        <taxon>Perkinsozoa</taxon>
        <taxon>Perkinsea</taxon>
        <taxon>Perkinsida</taxon>
        <taxon>Perkinsidae</taxon>
        <taxon>Perkinsus</taxon>
    </lineage>
</organism>
<dbReference type="Gene3D" id="1.25.40.420">
    <property type="match status" value="1"/>
</dbReference>
<protein>
    <submittedName>
        <fullName evidence="6">Kelch motif</fullName>
    </submittedName>
</protein>
<reference evidence="6 7" key="1">
    <citation type="submission" date="2020-04" db="EMBL/GenBank/DDBJ databases">
        <title>Perkinsus olseni comparative genomics.</title>
        <authorList>
            <person name="Bogema D.R."/>
        </authorList>
    </citation>
    <scope>NUCLEOTIDE SEQUENCE [LARGE SCALE GENOMIC DNA]</scope>
    <source>
        <strain evidence="6">ATCC PRA-205</strain>
    </source>
</reference>
<evidence type="ECO:0000256" key="1">
    <source>
        <dbReference type="ARBA" id="ARBA00022441"/>
    </source>
</evidence>
<keyword evidence="1" id="KW-0880">Kelch repeat</keyword>
<dbReference type="InterPro" id="IPR051568">
    <property type="entry name" value="LZTR1/Attractin"/>
</dbReference>
<dbReference type="GO" id="GO:0005509">
    <property type="term" value="F:calcium ion binding"/>
    <property type="evidence" value="ECO:0007669"/>
    <property type="project" value="InterPro"/>
</dbReference>
<name>A0A7J6QZP1_PEROL</name>
<feature type="compositionally biased region" description="Low complexity" evidence="3">
    <location>
        <begin position="724"/>
        <end position="733"/>
    </location>
</feature>
<evidence type="ECO:0000259" key="4">
    <source>
        <dbReference type="PROSITE" id="PS50097"/>
    </source>
</evidence>
<dbReference type="InterPro" id="IPR000210">
    <property type="entry name" value="BTB/POZ_dom"/>
</dbReference>
<accession>A0A7J6QZP1</accession>
<dbReference type="SMART" id="SM00612">
    <property type="entry name" value="Kelch"/>
    <property type="match status" value="2"/>
</dbReference>
<comment type="caution">
    <text evidence="6">The sequence shown here is derived from an EMBL/GenBank/DDBJ whole genome shotgun (WGS) entry which is preliminary data.</text>
</comment>
<feature type="compositionally biased region" description="Basic and acidic residues" evidence="3">
    <location>
        <begin position="410"/>
        <end position="433"/>
    </location>
</feature>
<keyword evidence="2" id="KW-0677">Repeat</keyword>
<feature type="region of interest" description="Disordered" evidence="3">
    <location>
        <begin position="936"/>
        <end position="982"/>
    </location>
</feature>
<feature type="compositionally biased region" description="Acidic residues" evidence="3">
    <location>
        <begin position="972"/>
        <end position="982"/>
    </location>
</feature>
<dbReference type="InterPro" id="IPR002048">
    <property type="entry name" value="EF_hand_dom"/>
</dbReference>
<feature type="compositionally biased region" description="Polar residues" evidence="3">
    <location>
        <begin position="944"/>
        <end position="963"/>
    </location>
</feature>
<dbReference type="InterPro" id="IPR011992">
    <property type="entry name" value="EF-hand-dom_pair"/>
</dbReference>
<dbReference type="Pfam" id="PF24681">
    <property type="entry name" value="Kelch_KLHDC2_KLHL20_DRC7"/>
    <property type="match status" value="2"/>
</dbReference>
<dbReference type="SUPFAM" id="SSF117281">
    <property type="entry name" value="Kelch motif"/>
    <property type="match status" value="2"/>
</dbReference>
<sequence>MKAHGPRVPAGVPPVSVTGVFKENDAWDECSSPSVRRRFHRVRPKPPVLGLAPAGRVAERIGLAASVASSSTGAVPVGREGRQWRMLTMNTSPSLGGDTETATMHRFVPRIQLAELNRREGKVLEGVVHGRKHLAKIHEARRVSFLEHRRGLEESCKAYRESLAHRERSGQSEEKESWSIEDLSDDTLALSHCYCQVEALERRVFREARDIGTLDQIQGYTLSVSCLEALCSFFRRGKSWDTGHFVNGGPMKLFVLRAGSRLLRGGGPTDDAISRAKSRFRKNCRRMREHIETDMDTLELTLLREQHNRVFREWCYDGKLEVGKPVSATSCGLSVRSEFEQLRVPDILGCSSSAELPGRGVSLLRKHRGTGRGQCASVYLTPQKSDSALLPVYERLMKTRDQRPLVILRQQEERGRSSPRRSDSPRDEAGTRDHTRALKDMMDLLRPGPGTGPTELVNHFKESRKSISTQRLVSDLKGLFNAREDRGVASRAAEGGAGEVSVVDSVDDDCLVNFIRDVISRGEDLPGDLLQKADHSALGDPQTIVSLTKPSEASLAKVFVELDKWCRGELSKEEFSRSIAVFMGVGSPYDSEWYHRLFVWLDTDHRGYMDLPMWLKLASILRQIERTRHVAAFRERRRSVKSDTDLDEALEEDPSTRWRSVRTKVAAAGTLLDEIGGELPPVRRARTTAFSIKSMLSQESEGHWGLVPDGDGDSGGAFRGGSGTAVSGSVGDSCSGFTPRQEGESWTSDKRRLWSVPSTTDDPGPRAAHSCDVIDGNLYIFGGTTTQALNDLYVLDVTTFQWNEVVMLRGTLIPAARNNHTTAVVDGRLFVHGGHDGGKWLADTHVLVNMDYPEHRLAGQQLQQRHQSRRADAPSSPQLQRSGSYPTGSPAVLYTQQQSGGIAATSSPGVRSNMVAGRAASMTSFQADTATGGNANAPVYASPGTLNPTLASQGTGDPGSTISGGALSGNFEEVDDEEDDDNRADESVLANATNAAYRNLRWVKVITSGQSPSARACHTLSRLNKKLYMFGGYDGQKCFNDIDVLDLETMTWIQPNICGQPPMARNAHTMTVVGTKLYLFGGHSGNKHLTDLHVFDTTKLLWYQPSILGTPPPGLRGHTANLIGRKIFLFGGYDGKGRSNDLYILDTGHPGGFSHSTGDFSGSTVHRHSACLVGSAKLFVFGGFDGIRWLNDLHVLDVTRLEEAELSEGAVAALLSNLRGLLNNPEFSDVTLLIGDSGQRIYAHKAILASQCSHFRAMFTGGMKESREREVTLAGWSFEAFSVMLEFLYTGRVAHHKLDTGSMAEVLGLADHYALDGLKHLCQAVLIHMVDVDNVCTLLKISDQHQATDLKRHCMSFVLKNFDQVTALASFDQLSSVPSLLLEVTKAAAIGHHSK</sequence>
<dbReference type="SUPFAM" id="SSF54695">
    <property type="entry name" value="POZ domain"/>
    <property type="match status" value="1"/>
</dbReference>
<dbReference type="CDD" id="cd14733">
    <property type="entry name" value="BACK"/>
    <property type="match status" value="1"/>
</dbReference>
<dbReference type="PROSITE" id="PS50222">
    <property type="entry name" value="EF_HAND_2"/>
    <property type="match status" value="1"/>
</dbReference>
<dbReference type="Gene3D" id="3.30.710.10">
    <property type="entry name" value="Potassium Channel Kv1.1, Chain A"/>
    <property type="match status" value="1"/>
</dbReference>
<dbReference type="InterPro" id="IPR015915">
    <property type="entry name" value="Kelch-typ_b-propeller"/>
</dbReference>
<dbReference type="SMART" id="SM00225">
    <property type="entry name" value="BTB"/>
    <property type="match status" value="1"/>
</dbReference>
<feature type="region of interest" description="Disordered" evidence="3">
    <location>
        <begin position="859"/>
        <end position="892"/>
    </location>
</feature>
<dbReference type="EMBL" id="JABANM010025749">
    <property type="protein sequence ID" value="KAF4714099.1"/>
    <property type="molecule type" value="Genomic_DNA"/>
</dbReference>
<proteinExistence type="predicted"/>
<feature type="region of interest" description="Disordered" evidence="3">
    <location>
        <begin position="715"/>
        <end position="767"/>
    </location>
</feature>
<dbReference type="InterPro" id="IPR011333">
    <property type="entry name" value="SKP1/BTB/POZ_sf"/>
</dbReference>
<feature type="compositionally biased region" description="Polar residues" evidence="3">
    <location>
        <begin position="875"/>
        <end position="887"/>
    </location>
</feature>
<feature type="domain" description="BTB" evidence="4">
    <location>
        <begin position="1228"/>
        <end position="1297"/>
    </location>
</feature>
<dbReference type="SUPFAM" id="SSF47473">
    <property type="entry name" value="EF-hand"/>
    <property type="match status" value="1"/>
</dbReference>
<gene>
    <name evidence="6" type="primary">RTDR1_1</name>
    <name evidence="6" type="ORF">FOZ62_019066</name>
</gene>
<evidence type="ECO:0000313" key="6">
    <source>
        <dbReference type="EMBL" id="KAF4714099.1"/>
    </source>
</evidence>
<dbReference type="PROSITE" id="PS50097">
    <property type="entry name" value="BTB"/>
    <property type="match status" value="1"/>
</dbReference>
<dbReference type="PANTHER" id="PTHR46376">
    <property type="entry name" value="LEUCINE-ZIPPER-LIKE TRANSCRIPTIONAL REGULATOR 1"/>
    <property type="match status" value="1"/>
</dbReference>
<evidence type="ECO:0000259" key="5">
    <source>
        <dbReference type="PROSITE" id="PS50222"/>
    </source>
</evidence>
<dbReference type="InterPro" id="IPR006652">
    <property type="entry name" value="Kelch_1"/>
</dbReference>